<dbReference type="AlphaFoldDB" id="A0A7W7ICE0"/>
<dbReference type="InterPro" id="IPR024072">
    <property type="entry name" value="DHFR-like_dom_sf"/>
</dbReference>
<evidence type="ECO:0000313" key="5">
    <source>
        <dbReference type="Proteomes" id="UP001501427"/>
    </source>
</evidence>
<dbReference type="GO" id="GO:0009231">
    <property type="term" value="P:riboflavin biosynthetic process"/>
    <property type="evidence" value="ECO:0007669"/>
    <property type="project" value="InterPro"/>
</dbReference>
<dbReference type="GO" id="GO:0008703">
    <property type="term" value="F:5-amino-6-(5-phosphoribosylamino)uracil reductase activity"/>
    <property type="evidence" value="ECO:0007669"/>
    <property type="project" value="InterPro"/>
</dbReference>
<dbReference type="Gene3D" id="3.40.430.10">
    <property type="entry name" value="Dihydrofolate Reductase, subunit A"/>
    <property type="match status" value="1"/>
</dbReference>
<dbReference type="RefSeq" id="WP_221480650.1">
    <property type="nucleotide sequence ID" value="NZ_BAAAHD010000048.1"/>
</dbReference>
<evidence type="ECO:0000259" key="1">
    <source>
        <dbReference type="Pfam" id="PF01872"/>
    </source>
</evidence>
<reference evidence="2" key="4">
    <citation type="submission" date="2023-12" db="EMBL/GenBank/DDBJ databases">
        <authorList>
            <person name="Sun Q."/>
            <person name="Inoue M."/>
        </authorList>
    </citation>
    <scope>NUCLEOTIDE SEQUENCE</scope>
    <source>
        <strain evidence="2">JCM 10667</strain>
    </source>
</reference>
<name>A0A7W7ICE0_9ACTN</name>
<dbReference type="Pfam" id="PF01872">
    <property type="entry name" value="RibD_C"/>
    <property type="match status" value="1"/>
</dbReference>
<dbReference type="PANTHER" id="PTHR38011">
    <property type="entry name" value="DIHYDROFOLATE REDUCTASE FAMILY PROTEIN (AFU_ORTHOLOGUE AFUA_8G06820)"/>
    <property type="match status" value="1"/>
</dbReference>
<proteinExistence type="predicted"/>
<comment type="caution">
    <text evidence="3">The sequence shown here is derived from an EMBL/GenBank/DDBJ whole genome shotgun (WGS) entry which is preliminary data.</text>
</comment>
<sequence>MALVVAEMTMSLDGYIADPSDGVDELFGWYSDGPVTVRTRNPEMSFHVSEASAAHIRETMDGIGAILTGRRLYDLTNGWDGVHPLGGEVFLVTHRAPEDPPPGVTVITGGIEEAVAAASAAAGGGIVGVGGAATAQSCLEAGLLDEVRVNLVPVLLGEGIPYFSGPSTAPVRLGTPHRVIEGVGVTHLYYRAR</sequence>
<dbReference type="EMBL" id="JACHMV010000001">
    <property type="protein sequence ID" value="MBB4774519.1"/>
    <property type="molecule type" value="Genomic_DNA"/>
</dbReference>
<organism evidence="3 4">
    <name type="scientific">Actinomadura livida</name>
    <dbReference type="NCBI Taxonomy" id="79909"/>
    <lineage>
        <taxon>Bacteria</taxon>
        <taxon>Bacillati</taxon>
        <taxon>Actinomycetota</taxon>
        <taxon>Actinomycetes</taxon>
        <taxon>Streptosporangiales</taxon>
        <taxon>Thermomonosporaceae</taxon>
        <taxon>Actinomadura</taxon>
    </lineage>
</organism>
<protein>
    <submittedName>
        <fullName evidence="2 3">Dihydrofolate reductase</fullName>
    </submittedName>
</protein>
<feature type="domain" description="Bacterial bifunctional deaminase-reductase C-terminal" evidence="1">
    <location>
        <begin position="4"/>
        <end position="168"/>
    </location>
</feature>
<dbReference type="InterPro" id="IPR002734">
    <property type="entry name" value="RibDG_C"/>
</dbReference>
<reference evidence="3 4" key="3">
    <citation type="submission" date="2020-08" db="EMBL/GenBank/DDBJ databases">
        <title>Sequencing the genomes of 1000 actinobacteria strains.</title>
        <authorList>
            <person name="Klenk H.-P."/>
        </authorList>
    </citation>
    <scope>NUCLEOTIDE SEQUENCE [LARGE SCALE GENOMIC DNA]</scope>
    <source>
        <strain evidence="3 4">DSM 44772</strain>
    </source>
</reference>
<reference evidence="2" key="1">
    <citation type="journal article" date="2014" name="Int. J. Syst. Evol. Microbiol.">
        <title>Complete genome of a new Firmicutes species belonging to the dominant human colonic microbiota ('Ruminococcus bicirculans') reveals two chromosomes and a selective capacity to utilize plant glucans.</title>
        <authorList>
            <consortium name="NISC Comparative Sequencing Program"/>
            <person name="Wegmann U."/>
            <person name="Louis P."/>
            <person name="Goesmann A."/>
            <person name="Henrissat B."/>
            <person name="Duncan S.H."/>
            <person name="Flint H.J."/>
        </authorList>
    </citation>
    <scope>NUCLEOTIDE SEQUENCE</scope>
    <source>
        <strain evidence="2">JCM 10667</strain>
    </source>
</reference>
<dbReference type="SUPFAM" id="SSF53597">
    <property type="entry name" value="Dihydrofolate reductase-like"/>
    <property type="match status" value="1"/>
</dbReference>
<dbReference type="InterPro" id="IPR050765">
    <property type="entry name" value="Riboflavin_Biosynth_HTPR"/>
</dbReference>
<dbReference type="PANTHER" id="PTHR38011:SF12">
    <property type="entry name" value="BIFUNCTIONAL DEAMINASE-REDUCTASE DOMAIN PROTEIN"/>
    <property type="match status" value="1"/>
</dbReference>
<dbReference type="Proteomes" id="UP001501427">
    <property type="component" value="Unassembled WGS sequence"/>
</dbReference>
<reference evidence="5" key="2">
    <citation type="journal article" date="2019" name="Int. J. Syst. Evol. Microbiol.">
        <title>The Global Catalogue of Microorganisms (GCM) 10K type strain sequencing project: providing services to taxonomists for standard genome sequencing and annotation.</title>
        <authorList>
            <consortium name="The Broad Institute Genomics Platform"/>
            <consortium name="The Broad Institute Genome Sequencing Center for Infectious Disease"/>
            <person name="Wu L."/>
            <person name="Ma J."/>
        </authorList>
    </citation>
    <scope>NUCLEOTIDE SEQUENCE [LARGE SCALE GENOMIC DNA]</scope>
    <source>
        <strain evidence="5">JCM 10667</strain>
    </source>
</reference>
<dbReference type="Proteomes" id="UP000549343">
    <property type="component" value="Unassembled WGS sequence"/>
</dbReference>
<gene>
    <name evidence="3" type="ORF">F4557_002937</name>
    <name evidence="2" type="ORF">GCM10009546_48280</name>
</gene>
<evidence type="ECO:0000313" key="2">
    <source>
        <dbReference type="EMBL" id="GAA0580160.1"/>
    </source>
</evidence>
<keyword evidence="5" id="KW-1185">Reference proteome</keyword>
<evidence type="ECO:0000313" key="3">
    <source>
        <dbReference type="EMBL" id="MBB4774519.1"/>
    </source>
</evidence>
<evidence type="ECO:0000313" key="4">
    <source>
        <dbReference type="Proteomes" id="UP000549343"/>
    </source>
</evidence>
<dbReference type="EMBL" id="BAAAHD010000048">
    <property type="protein sequence ID" value="GAA0580160.1"/>
    <property type="molecule type" value="Genomic_DNA"/>
</dbReference>
<accession>A0A7W7ICE0</accession>